<evidence type="ECO:0000256" key="4">
    <source>
        <dbReference type="PROSITE-ProRule" id="PRU10141"/>
    </source>
</evidence>
<dbReference type="InterPro" id="IPR017441">
    <property type="entry name" value="Protein_kinase_ATP_BS"/>
</dbReference>
<dbReference type="InterPro" id="IPR011009">
    <property type="entry name" value="Kinase-like_dom_sf"/>
</dbReference>
<dbReference type="GO" id="GO:0005737">
    <property type="term" value="C:cytoplasm"/>
    <property type="evidence" value="ECO:0000318"/>
    <property type="project" value="GO_Central"/>
</dbReference>
<dbReference type="Gene3D" id="3.30.200.20">
    <property type="entry name" value="Phosphorylase Kinase, domain 1"/>
    <property type="match status" value="1"/>
</dbReference>
<dbReference type="VEuPathDB" id="TrichDB:TVAGG3_0617310"/>
<evidence type="ECO:0000313" key="6">
    <source>
        <dbReference type="EMBL" id="EAY07179.1"/>
    </source>
</evidence>
<dbReference type="PANTHER" id="PTHR23257">
    <property type="entry name" value="SERINE-THREONINE PROTEIN KINASE"/>
    <property type="match status" value="1"/>
</dbReference>
<keyword evidence="2 4" id="KW-0547">Nucleotide-binding</keyword>
<evidence type="ECO:0000256" key="3">
    <source>
        <dbReference type="ARBA" id="ARBA00022840"/>
    </source>
</evidence>
<keyword evidence="6" id="KW-0418">Kinase</keyword>
<dbReference type="PROSITE" id="PS00108">
    <property type="entry name" value="PROTEIN_KINASE_ST"/>
    <property type="match status" value="1"/>
</dbReference>
<keyword evidence="3 4" id="KW-0067">ATP-binding</keyword>
<keyword evidence="7" id="KW-1185">Reference proteome</keyword>
<dbReference type="SMR" id="A2EJK9"/>
<dbReference type="InterPro" id="IPR000719">
    <property type="entry name" value="Prot_kinase_dom"/>
</dbReference>
<dbReference type="InParanoid" id="A2EJK9"/>
<dbReference type="PROSITE" id="PS50011">
    <property type="entry name" value="PROTEIN_KINASE_DOM"/>
    <property type="match status" value="1"/>
</dbReference>
<dbReference type="PANTHER" id="PTHR23257:SF958">
    <property type="entry name" value="SERINE_THREONINE-PROTEIN KINASE WNK4"/>
    <property type="match status" value="1"/>
</dbReference>
<dbReference type="RefSeq" id="XP_001319402.1">
    <property type="nucleotide sequence ID" value="XM_001319367.1"/>
</dbReference>
<evidence type="ECO:0000313" key="7">
    <source>
        <dbReference type="Proteomes" id="UP000001542"/>
    </source>
</evidence>
<dbReference type="KEGG" id="tva:4765065"/>
<gene>
    <name evidence="6" type="ORF">TVAG_197930</name>
</gene>
<dbReference type="VEuPathDB" id="TrichDB:TVAG_197930"/>
<accession>A2EJK9</accession>
<reference evidence="6" key="2">
    <citation type="journal article" date="2007" name="Science">
        <title>Draft genome sequence of the sexually transmitted pathogen Trichomonas vaginalis.</title>
        <authorList>
            <person name="Carlton J.M."/>
            <person name="Hirt R.P."/>
            <person name="Silva J.C."/>
            <person name="Delcher A.L."/>
            <person name="Schatz M."/>
            <person name="Zhao Q."/>
            <person name="Wortman J.R."/>
            <person name="Bidwell S.L."/>
            <person name="Alsmark U.C.M."/>
            <person name="Besteiro S."/>
            <person name="Sicheritz-Ponten T."/>
            <person name="Noel C.J."/>
            <person name="Dacks J.B."/>
            <person name="Foster P.G."/>
            <person name="Simillion C."/>
            <person name="Van de Peer Y."/>
            <person name="Miranda-Saavedra D."/>
            <person name="Barton G.J."/>
            <person name="Westrop G.D."/>
            <person name="Mueller S."/>
            <person name="Dessi D."/>
            <person name="Fiori P.L."/>
            <person name="Ren Q."/>
            <person name="Paulsen I."/>
            <person name="Zhang H."/>
            <person name="Bastida-Corcuera F.D."/>
            <person name="Simoes-Barbosa A."/>
            <person name="Brown M.T."/>
            <person name="Hayes R.D."/>
            <person name="Mukherjee M."/>
            <person name="Okumura C.Y."/>
            <person name="Schneider R."/>
            <person name="Smith A.J."/>
            <person name="Vanacova S."/>
            <person name="Villalvazo M."/>
            <person name="Haas B.J."/>
            <person name="Pertea M."/>
            <person name="Feldblyum T.V."/>
            <person name="Utterback T.R."/>
            <person name="Shu C.L."/>
            <person name="Osoegawa K."/>
            <person name="de Jong P.J."/>
            <person name="Hrdy I."/>
            <person name="Horvathova L."/>
            <person name="Zubacova Z."/>
            <person name="Dolezal P."/>
            <person name="Malik S.B."/>
            <person name="Logsdon J.M. Jr."/>
            <person name="Henze K."/>
            <person name="Gupta A."/>
            <person name="Wang C.C."/>
            <person name="Dunne R.L."/>
            <person name="Upcroft J.A."/>
            <person name="Upcroft P."/>
            <person name="White O."/>
            <person name="Salzberg S.L."/>
            <person name="Tang P."/>
            <person name="Chiu C.-H."/>
            <person name="Lee Y.-S."/>
            <person name="Embley T.M."/>
            <person name="Coombs G.H."/>
            <person name="Mottram J.C."/>
            <person name="Tachezy J."/>
            <person name="Fraser-Liggett C.M."/>
            <person name="Johnson P.J."/>
        </authorList>
    </citation>
    <scope>NUCLEOTIDE SEQUENCE [LARGE SCALE GENOMIC DNA]</scope>
    <source>
        <strain evidence="6">G3</strain>
    </source>
</reference>
<dbReference type="InterPro" id="IPR050167">
    <property type="entry name" value="Ser_Thr_protein_kinase"/>
</dbReference>
<dbReference type="PROSITE" id="PS00107">
    <property type="entry name" value="PROTEIN_KINASE_ATP"/>
    <property type="match status" value="1"/>
</dbReference>
<dbReference type="InterPro" id="IPR008271">
    <property type="entry name" value="Ser/Thr_kinase_AS"/>
</dbReference>
<dbReference type="CDD" id="cd13999">
    <property type="entry name" value="STKc_MAP3K-like"/>
    <property type="match status" value="1"/>
</dbReference>
<dbReference type="SUPFAM" id="SSF56112">
    <property type="entry name" value="Protein kinase-like (PK-like)"/>
    <property type="match status" value="1"/>
</dbReference>
<dbReference type="STRING" id="5722.A2EJK9"/>
<dbReference type="InterPro" id="IPR001245">
    <property type="entry name" value="Ser-Thr/Tyr_kinase_cat_dom"/>
</dbReference>
<feature type="binding site" evidence="4">
    <location>
        <position position="243"/>
    </location>
    <ligand>
        <name>ATP</name>
        <dbReference type="ChEBI" id="CHEBI:30616"/>
    </ligand>
</feature>
<dbReference type="PRINTS" id="PR00109">
    <property type="entry name" value="TYRKINASE"/>
</dbReference>
<dbReference type="Proteomes" id="UP000001542">
    <property type="component" value="Unassembled WGS sequence"/>
</dbReference>
<reference evidence="6" key="1">
    <citation type="submission" date="2006-10" db="EMBL/GenBank/DDBJ databases">
        <authorList>
            <person name="Amadeo P."/>
            <person name="Zhao Q."/>
            <person name="Wortman J."/>
            <person name="Fraser-Liggett C."/>
            <person name="Carlton J."/>
        </authorList>
    </citation>
    <scope>NUCLEOTIDE SEQUENCE</scope>
    <source>
        <strain evidence="6">G3</strain>
    </source>
</reference>
<keyword evidence="1" id="KW-0723">Serine/threonine-protein kinase</keyword>
<feature type="domain" description="Protein kinase" evidence="5">
    <location>
        <begin position="214"/>
        <end position="468"/>
    </location>
</feature>
<dbReference type="eggNOG" id="KOG0192">
    <property type="taxonomic scope" value="Eukaryota"/>
</dbReference>
<dbReference type="Gene3D" id="1.10.510.10">
    <property type="entry name" value="Transferase(Phosphotransferase) domain 1"/>
    <property type="match status" value="1"/>
</dbReference>
<organism evidence="6 7">
    <name type="scientific">Trichomonas vaginalis (strain ATCC PRA-98 / G3)</name>
    <dbReference type="NCBI Taxonomy" id="412133"/>
    <lineage>
        <taxon>Eukaryota</taxon>
        <taxon>Metamonada</taxon>
        <taxon>Parabasalia</taxon>
        <taxon>Trichomonadida</taxon>
        <taxon>Trichomonadidae</taxon>
        <taxon>Trichomonas</taxon>
    </lineage>
</organism>
<dbReference type="EMBL" id="DS113406">
    <property type="protein sequence ID" value="EAY07179.1"/>
    <property type="molecule type" value="Genomic_DNA"/>
</dbReference>
<dbReference type="GO" id="GO:0004674">
    <property type="term" value="F:protein serine/threonine kinase activity"/>
    <property type="evidence" value="ECO:0007669"/>
    <property type="project" value="UniProtKB-KW"/>
</dbReference>
<dbReference type="OrthoDB" id="4062651at2759"/>
<dbReference type="SMART" id="SM00220">
    <property type="entry name" value="S_TKc"/>
    <property type="match status" value="1"/>
</dbReference>
<name>A2EJK9_TRIV3</name>
<dbReference type="GO" id="GO:0004672">
    <property type="term" value="F:protein kinase activity"/>
    <property type="evidence" value="ECO:0000318"/>
    <property type="project" value="GO_Central"/>
</dbReference>
<dbReference type="AlphaFoldDB" id="A2EJK9"/>
<evidence type="ECO:0000256" key="1">
    <source>
        <dbReference type="ARBA" id="ARBA00022527"/>
    </source>
</evidence>
<sequence length="768" mass="86775">MNDLLYLQHPNPKPQWVEHIESIIQQLLSVQGTIIVHRSKLFALMDDFRALHKNFDPDIHAPQEKLKQASSELVEAINKTNQLAYYSSTAHWSQPAITWPSSYMRDNIRRIREDVHESLIIFGCRNCPNFLISEEQLNAQNDVDILQLKGSLMEYLAQVQGQPQTPQMQGVISLINERLRSIGPLEGIQDGPALVCVPPFLPAKLNYVLSHDAFTIGNTIGTGTFGSVHIGTMNATNRKVAVKVLNTQILGGRQLETFKREVWTMATLNHPSILRLVGVTLTPPFCIVTELLKGSLYDRLKFLSPTKRSIIALKVAQGMEQLHAARIIHRDLKSANILLDEDDMPRVCDFGLVGFKTGATRTGYVGTAQWMAPEVLRSSPFYDEKVDVYSFGVLLWEMLTLHEPYSGMKQEQIVMGVIESGLRPLIPQNFSHSKLVQLIERCWSEQPSMRPPFSTIATLLMQADFHFFGTNETEFQAANPSTLISINLVQAYDSCNWSRFEQLLKSVTREETESDTQLLPVIITLFSGLSVELQSYLVSKLSTMVDFEVFIAQSGYNFILSMFNMAPQVVSSLVTALRQVDLSSKCFRQVKLIGCLADSKNSDVTQLCADLCEYNDIADYIVKNKLPLKNVNDKEVIWLYNNLLMHAQLAPIIAQQQEPIMIAAARINDYPLEICLMLESFPFNETHGKMVHDLQLITKLAAISDMNSSALKVINALILTIPAEFLKDEKNIIERVVKRHRVLFKALEMKLTEELSIKLHPIDWSTMN</sequence>
<keyword evidence="6" id="KW-0808">Transferase</keyword>
<dbReference type="GO" id="GO:0005524">
    <property type="term" value="F:ATP binding"/>
    <property type="evidence" value="ECO:0007669"/>
    <property type="project" value="UniProtKB-UniRule"/>
</dbReference>
<evidence type="ECO:0000259" key="5">
    <source>
        <dbReference type="PROSITE" id="PS50011"/>
    </source>
</evidence>
<proteinExistence type="predicted"/>
<dbReference type="GO" id="GO:0007165">
    <property type="term" value="P:signal transduction"/>
    <property type="evidence" value="ECO:0000318"/>
    <property type="project" value="GO_Central"/>
</dbReference>
<evidence type="ECO:0000256" key="2">
    <source>
        <dbReference type="ARBA" id="ARBA00022741"/>
    </source>
</evidence>
<protein>
    <submittedName>
        <fullName evidence="6">TKL family protein kinase</fullName>
    </submittedName>
</protein>
<dbReference type="Pfam" id="PF07714">
    <property type="entry name" value="PK_Tyr_Ser-Thr"/>
    <property type="match status" value="1"/>
</dbReference>